<dbReference type="GO" id="GO:0000421">
    <property type="term" value="C:autophagosome membrane"/>
    <property type="evidence" value="ECO:0007669"/>
    <property type="project" value="TreeGrafter"/>
</dbReference>
<dbReference type="AlphaFoldDB" id="A0A8S3V275"/>
<name>A0A8S3V275_MYTED</name>
<evidence type="ECO:0008006" key="4">
    <source>
        <dbReference type="Google" id="ProtNLM"/>
    </source>
</evidence>
<gene>
    <name evidence="2" type="ORF">MEDL_62340</name>
</gene>
<dbReference type="PANTHER" id="PTHR15949">
    <property type="entry name" value="TESTIS-EXPRESSED PROTEIN 264"/>
    <property type="match status" value="1"/>
</dbReference>
<keyword evidence="1" id="KW-0472">Membrane</keyword>
<dbReference type="PANTHER" id="PTHR15949:SF3">
    <property type="entry name" value="TESTIS-EXPRESSED PROTEIN 264"/>
    <property type="match status" value="1"/>
</dbReference>
<feature type="transmembrane region" description="Helical" evidence="1">
    <location>
        <begin position="6"/>
        <end position="29"/>
    </location>
</feature>
<dbReference type="GO" id="GO:0005634">
    <property type="term" value="C:nucleus"/>
    <property type="evidence" value="ECO:0007669"/>
    <property type="project" value="TreeGrafter"/>
</dbReference>
<evidence type="ECO:0000313" key="3">
    <source>
        <dbReference type="Proteomes" id="UP000683360"/>
    </source>
</evidence>
<dbReference type="Gene3D" id="3.20.80.10">
    <property type="entry name" value="Regulatory factor, effector binding domain"/>
    <property type="match status" value="1"/>
</dbReference>
<keyword evidence="1" id="KW-0812">Transmembrane</keyword>
<organism evidence="2 3">
    <name type="scientific">Mytilus edulis</name>
    <name type="common">Blue mussel</name>
    <dbReference type="NCBI Taxonomy" id="6550"/>
    <lineage>
        <taxon>Eukaryota</taxon>
        <taxon>Metazoa</taxon>
        <taxon>Spiralia</taxon>
        <taxon>Lophotrochozoa</taxon>
        <taxon>Mollusca</taxon>
        <taxon>Bivalvia</taxon>
        <taxon>Autobranchia</taxon>
        <taxon>Pteriomorphia</taxon>
        <taxon>Mytilida</taxon>
        <taxon>Mytiloidea</taxon>
        <taxon>Mytilidae</taxon>
        <taxon>Mytilinae</taxon>
        <taxon>Mytilus</taxon>
    </lineage>
</organism>
<dbReference type="InterPro" id="IPR011256">
    <property type="entry name" value="Reg_factor_effector_dom_sf"/>
</dbReference>
<dbReference type="EMBL" id="CAJPWZ010003058">
    <property type="protein sequence ID" value="CAG2250614.1"/>
    <property type="molecule type" value="Genomic_DNA"/>
</dbReference>
<protein>
    <recommendedName>
        <fullName evidence="4">Testis-expressed sequence 264 protein</fullName>
    </recommendedName>
</protein>
<dbReference type="GO" id="GO:0005657">
    <property type="term" value="C:replication fork"/>
    <property type="evidence" value="ECO:0007669"/>
    <property type="project" value="TreeGrafter"/>
</dbReference>
<keyword evidence="1" id="KW-1133">Transmembrane helix</keyword>
<proteinExistence type="predicted"/>
<dbReference type="SUPFAM" id="SSF55136">
    <property type="entry name" value="Probable bacterial effector-binding domain"/>
    <property type="match status" value="1"/>
</dbReference>
<dbReference type="GO" id="GO:0106300">
    <property type="term" value="P:protein-DNA covalent cross-linking repair"/>
    <property type="evidence" value="ECO:0007669"/>
    <property type="project" value="TreeGrafter"/>
</dbReference>
<comment type="caution">
    <text evidence="2">The sequence shown here is derived from an EMBL/GenBank/DDBJ whole genome shotgun (WGS) entry which is preliminary data.</text>
</comment>
<dbReference type="GO" id="GO:0005789">
    <property type="term" value="C:endoplasmic reticulum membrane"/>
    <property type="evidence" value="ECO:0007669"/>
    <property type="project" value="TreeGrafter"/>
</dbReference>
<evidence type="ECO:0000256" key="1">
    <source>
        <dbReference type="SAM" id="Phobius"/>
    </source>
</evidence>
<accession>A0A8S3V275</accession>
<dbReference type="OrthoDB" id="2140079at2759"/>
<reference evidence="2" key="1">
    <citation type="submission" date="2021-03" db="EMBL/GenBank/DDBJ databases">
        <authorList>
            <person name="Bekaert M."/>
        </authorList>
    </citation>
    <scope>NUCLEOTIDE SEQUENCE</scope>
</reference>
<sequence length="212" mass="23587">MAEVDLIIGVLIIFVVFLLLLTIIALLYVSGLFHTIEIGTGKPPIGQVTIAYKFVRGPYKDSGQFFTELSSYLKPEQHCLGIFYDDPKVVPKDECRYAVGGMIAKNDDTPDEEQKKYLIGEGYKIFKLPTVSYAVKTDFPYISYMSIILAVFRVYPKLSKYVKDNGKDESDIGSNDVAFSTRVNGKPGMVVDGQLKGSPISWEIDAVSDMTL</sequence>
<dbReference type="GO" id="GO:0061709">
    <property type="term" value="P:reticulophagy"/>
    <property type="evidence" value="ECO:0007669"/>
    <property type="project" value="TreeGrafter"/>
</dbReference>
<keyword evidence="3" id="KW-1185">Reference proteome</keyword>
<evidence type="ECO:0000313" key="2">
    <source>
        <dbReference type="EMBL" id="CAG2250614.1"/>
    </source>
</evidence>
<dbReference type="Proteomes" id="UP000683360">
    <property type="component" value="Unassembled WGS sequence"/>
</dbReference>